<dbReference type="PANTHER" id="PTHR13887">
    <property type="entry name" value="GLUTATHIONE S-TRANSFERASE KAPPA"/>
    <property type="match status" value="1"/>
</dbReference>
<keyword evidence="5" id="KW-0676">Redox-active center</keyword>
<dbReference type="GO" id="GO:0016491">
    <property type="term" value="F:oxidoreductase activity"/>
    <property type="evidence" value="ECO:0007669"/>
    <property type="project" value="UniProtKB-KW"/>
</dbReference>
<dbReference type="AlphaFoldDB" id="A0A419SFT9"/>
<gene>
    <name evidence="8" type="ORF">BEP19_10325</name>
</gene>
<dbReference type="EMBL" id="MCHY01000009">
    <property type="protein sequence ID" value="RKD22646.1"/>
    <property type="molecule type" value="Genomic_DNA"/>
</dbReference>
<keyword evidence="4" id="KW-1015">Disulfide bond</keyword>
<keyword evidence="2" id="KW-0732">Signal</keyword>
<evidence type="ECO:0000313" key="8">
    <source>
        <dbReference type="EMBL" id="RKD22646.1"/>
    </source>
</evidence>
<comment type="caution">
    <text evidence="8">The sequence shown here is derived from an EMBL/GenBank/DDBJ whole genome shotgun (WGS) entry which is preliminary data.</text>
</comment>
<dbReference type="Pfam" id="PF13462">
    <property type="entry name" value="Thioredoxin_4"/>
    <property type="match status" value="1"/>
</dbReference>
<name>A0A419SFT9_9BACL</name>
<dbReference type="Gene3D" id="3.40.30.10">
    <property type="entry name" value="Glutaredoxin"/>
    <property type="match status" value="1"/>
</dbReference>
<protein>
    <recommendedName>
        <fullName evidence="7">Thioredoxin-like fold domain-containing protein</fullName>
    </recommendedName>
</protein>
<comment type="similarity">
    <text evidence="1">Belongs to the thioredoxin family. DsbA subfamily.</text>
</comment>
<evidence type="ECO:0000256" key="1">
    <source>
        <dbReference type="ARBA" id="ARBA00005791"/>
    </source>
</evidence>
<dbReference type="InterPro" id="IPR012336">
    <property type="entry name" value="Thioredoxin-like_fold"/>
</dbReference>
<evidence type="ECO:0000256" key="3">
    <source>
        <dbReference type="ARBA" id="ARBA00023002"/>
    </source>
</evidence>
<sequence length="245" mass="27153">MSKKGNKGHKQNQVKKRSQAKLMNVSLAILLILIIGVIFYKAASGPGSGTGTGLNEAVNADIFQLDQQPMLGSEQAPIQIIEFADFKCSTCQRFGKQVYPSLKKDFIDSGLVQFYFINFPVVSPNGDSGAAAMAVEAVYNQNPDEFWKYYEALFAQPEETDAWNADRLVQIAKDANVEVDYEQLKEDIEQKNTIKAVNQDITIGDQAGVDGTPTLFLNGKQVPIQISLDYNSFKQLIQKEIDENS</sequence>
<keyword evidence="3" id="KW-0560">Oxidoreductase</keyword>
<evidence type="ECO:0000256" key="2">
    <source>
        <dbReference type="ARBA" id="ARBA00022729"/>
    </source>
</evidence>
<feature type="transmembrane region" description="Helical" evidence="6">
    <location>
        <begin position="21"/>
        <end position="40"/>
    </location>
</feature>
<keyword evidence="6" id="KW-0472">Membrane</keyword>
<organism evidence="8 9">
    <name type="scientific">Ammoniphilus oxalaticus</name>
    <dbReference type="NCBI Taxonomy" id="66863"/>
    <lineage>
        <taxon>Bacteria</taxon>
        <taxon>Bacillati</taxon>
        <taxon>Bacillota</taxon>
        <taxon>Bacilli</taxon>
        <taxon>Bacillales</taxon>
        <taxon>Paenibacillaceae</taxon>
        <taxon>Aneurinibacillus group</taxon>
        <taxon>Ammoniphilus</taxon>
    </lineage>
</organism>
<dbReference type="SUPFAM" id="SSF52833">
    <property type="entry name" value="Thioredoxin-like"/>
    <property type="match status" value="1"/>
</dbReference>
<evidence type="ECO:0000256" key="4">
    <source>
        <dbReference type="ARBA" id="ARBA00023157"/>
    </source>
</evidence>
<keyword evidence="6" id="KW-0812">Transmembrane</keyword>
<evidence type="ECO:0000256" key="6">
    <source>
        <dbReference type="SAM" id="Phobius"/>
    </source>
</evidence>
<evidence type="ECO:0000256" key="5">
    <source>
        <dbReference type="ARBA" id="ARBA00023284"/>
    </source>
</evidence>
<evidence type="ECO:0000259" key="7">
    <source>
        <dbReference type="Pfam" id="PF13462"/>
    </source>
</evidence>
<keyword evidence="9" id="KW-1185">Reference proteome</keyword>
<dbReference type="PANTHER" id="PTHR13887:SF14">
    <property type="entry name" value="DISULFIDE BOND FORMATION PROTEIN D"/>
    <property type="match status" value="1"/>
</dbReference>
<feature type="domain" description="Thioredoxin-like fold" evidence="7">
    <location>
        <begin position="67"/>
        <end position="238"/>
    </location>
</feature>
<keyword evidence="6" id="KW-1133">Transmembrane helix</keyword>
<dbReference type="OrthoDB" id="117402at2"/>
<reference evidence="8 9" key="1">
    <citation type="submission" date="2016-08" db="EMBL/GenBank/DDBJ databases">
        <title>Novel Firmicute Genomes.</title>
        <authorList>
            <person name="Poppleton D.I."/>
            <person name="Gribaldo S."/>
        </authorList>
    </citation>
    <scope>NUCLEOTIDE SEQUENCE [LARGE SCALE GENOMIC DNA]</scope>
    <source>
        <strain evidence="8 9">RAOx-1</strain>
    </source>
</reference>
<dbReference type="RefSeq" id="WP_120190122.1">
    <property type="nucleotide sequence ID" value="NZ_MCHY01000009.1"/>
</dbReference>
<proteinExistence type="inferred from homology"/>
<dbReference type="Proteomes" id="UP000284219">
    <property type="component" value="Unassembled WGS sequence"/>
</dbReference>
<accession>A0A419SFT9</accession>
<evidence type="ECO:0000313" key="9">
    <source>
        <dbReference type="Proteomes" id="UP000284219"/>
    </source>
</evidence>
<dbReference type="InterPro" id="IPR036249">
    <property type="entry name" value="Thioredoxin-like_sf"/>
</dbReference>